<name>A0A1E1KEF6_9HELO</name>
<protein>
    <submittedName>
        <fullName evidence="2">Uncharacterized protein</fullName>
    </submittedName>
</protein>
<sequence length="54" mass="5468">MHVEMAMDIMPAASPLSLEEDSVNVIDVDGDDEVDGLAGGMHKDPAIAGSGVTG</sequence>
<proteinExistence type="predicted"/>
<feature type="region of interest" description="Disordered" evidence="1">
    <location>
        <begin position="29"/>
        <end position="54"/>
    </location>
</feature>
<evidence type="ECO:0000256" key="1">
    <source>
        <dbReference type="SAM" id="MobiDB-lite"/>
    </source>
</evidence>
<gene>
    <name evidence="2" type="ORF">RAG0_05754</name>
</gene>
<dbReference type="Proteomes" id="UP000178912">
    <property type="component" value="Unassembled WGS sequence"/>
</dbReference>
<organism evidence="2 3">
    <name type="scientific">Rhynchosporium agropyri</name>
    <dbReference type="NCBI Taxonomy" id="914238"/>
    <lineage>
        <taxon>Eukaryota</taxon>
        <taxon>Fungi</taxon>
        <taxon>Dikarya</taxon>
        <taxon>Ascomycota</taxon>
        <taxon>Pezizomycotina</taxon>
        <taxon>Leotiomycetes</taxon>
        <taxon>Helotiales</taxon>
        <taxon>Ploettnerulaceae</taxon>
        <taxon>Rhynchosporium</taxon>
    </lineage>
</organism>
<evidence type="ECO:0000313" key="2">
    <source>
        <dbReference type="EMBL" id="CZS96446.1"/>
    </source>
</evidence>
<evidence type="ECO:0000313" key="3">
    <source>
        <dbReference type="Proteomes" id="UP000178912"/>
    </source>
</evidence>
<keyword evidence="3" id="KW-1185">Reference proteome</keyword>
<dbReference type="EMBL" id="FJUX01000027">
    <property type="protein sequence ID" value="CZS96446.1"/>
    <property type="molecule type" value="Genomic_DNA"/>
</dbReference>
<accession>A0A1E1KEF6</accession>
<reference evidence="3" key="1">
    <citation type="submission" date="2016-03" db="EMBL/GenBank/DDBJ databases">
        <authorList>
            <person name="Guldener U."/>
        </authorList>
    </citation>
    <scope>NUCLEOTIDE SEQUENCE [LARGE SCALE GENOMIC DNA]</scope>
    <source>
        <strain evidence="3">04CH-RAC-A.6.1</strain>
    </source>
</reference>
<dbReference type="AlphaFoldDB" id="A0A1E1KEF6"/>